<organism evidence="4">
    <name type="scientific">Anisakis simplex</name>
    <name type="common">Herring worm</name>
    <dbReference type="NCBI Taxonomy" id="6269"/>
    <lineage>
        <taxon>Eukaryota</taxon>
        <taxon>Metazoa</taxon>
        <taxon>Ecdysozoa</taxon>
        <taxon>Nematoda</taxon>
        <taxon>Chromadorea</taxon>
        <taxon>Rhabditida</taxon>
        <taxon>Spirurina</taxon>
        <taxon>Ascaridomorpha</taxon>
        <taxon>Ascaridoidea</taxon>
        <taxon>Anisakidae</taxon>
        <taxon>Anisakis</taxon>
        <taxon>Anisakis simplex complex</taxon>
    </lineage>
</organism>
<feature type="region of interest" description="Disordered" evidence="1">
    <location>
        <begin position="1"/>
        <end position="28"/>
    </location>
</feature>
<feature type="region of interest" description="Disordered" evidence="1">
    <location>
        <begin position="69"/>
        <end position="119"/>
    </location>
</feature>
<protein>
    <submittedName>
        <fullName evidence="2 4">Uncharacterized protein</fullName>
    </submittedName>
</protein>
<evidence type="ECO:0000256" key="1">
    <source>
        <dbReference type="SAM" id="MobiDB-lite"/>
    </source>
</evidence>
<reference evidence="4" key="1">
    <citation type="submission" date="2017-02" db="UniProtKB">
        <authorList>
            <consortium name="WormBaseParasite"/>
        </authorList>
    </citation>
    <scope>IDENTIFICATION</scope>
</reference>
<accession>A0A0M3JZ96</accession>
<name>A0A0M3JZ96_ANISI</name>
<dbReference type="AlphaFoldDB" id="A0A0M3JZ96"/>
<gene>
    <name evidence="2" type="ORF">ASIM_LOCUS13240</name>
</gene>
<reference evidence="2 3" key="2">
    <citation type="submission" date="2018-11" db="EMBL/GenBank/DDBJ databases">
        <authorList>
            <consortium name="Pathogen Informatics"/>
        </authorList>
    </citation>
    <scope>NUCLEOTIDE SEQUENCE [LARGE SCALE GENOMIC DNA]</scope>
</reference>
<evidence type="ECO:0000313" key="2">
    <source>
        <dbReference type="EMBL" id="VDK49255.1"/>
    </source>
</evidence>
<dbReference type="EMBL" id="UYRR01031343">
    <property type="protein sequence ID" value="VDK49255.1"/>
    <property type="molecule type" value="Genomic_DNA"/>
</dbReference>
<feature type="compositionally biased region" description="Pro residues" evidence="1">
    <location>
        <begin position="71"/>
        <end position="99"/>
    </location>
</feature>
<evidence type="ECO:0000313" key="4">
    <source>
        <dbReference type="WBParaSite" id="ASIM_0001381201-mRNA-1"/>
    </source>
</evidence>
<proteinExistence type="predicted"/>
<evidence type="ECO:0000313" key="3">
    <source>
        <dbReference type="Proteomes" id="UP000267096"/>
    </source>
</evidence>
<keyword evidence="3" id="KW-1185">Reference proteome</keyword>
<dbReference type="Proteomes" id="UP000267096">
    <property type="component" value="Unassembled WGS sequence"/>
</dbReference>
<sequence>MSTSPPKQPVVQEPKERRSSLSQMLGRRTSVEDAFKRYQGYTVNGVHQPVSTMQLLLVIIAAVIIASTDGVPPPPPDYEDLGPPPPPPEDLGPPPPPPKNLGSAPLNAAPPPITVTAWP</sequence>
<dbReference type="WBParaSite" id="ASIM_0001381201-mRNA-1">
    <property type="protein sequence ID" value="ASIM_0001381201-mRNA-1"/>
    <property type="gene ID" value="ASIM_0001381201"/>
</dbReference>